<feature type="transmembrane region" description="Helical" evidence="1">
    <location>
        <begin position="234"/>
        <end position="255"/>
    </location>
</feature>
<dbReference type="Pfam" id="PF14345">
    <property type="entry name" value="GDYXXLXY"/>
    <property type="match status" value="1"/>
</dbReference>
<evidence type="ECO:0000256" key="1">
    <source>
        <dbReference type="SAM" id="Phobius"/>
    </source>
</evidence>
<gene>
    <name evidence="3" type="ORF">CYL18_17970</name>
</gene>
<proteinExistence type="predicted"/>
<evidence type="ECO:0000313" key="3">
    <source>
        <dbReference type="EMBL" id="PQD93808.1"/>
    </source>
</evidence>
<feature type="transmembrane region" description="Helical" evidence="1">
    <location>
        <begin position="95"/>
        <end position="113"/>
    </location>
</feature>
<keyword evidence="1" id="KW-0812">Transmembrane</keyword>
<feature type="transmembrane region" description="Helical" evidence="1">
    <location>
        <begin position="394"/>
        <end position="415"/>
    </location>
</feature>
<feature type="transmembrane region" description="Helical" evidence="1">
    <location>
        <begin position="12"/>
        <end position="30"/>
    </location>
</feature>
<dbReference type="OrthoDB" id="4868247at2"/>
<dbReference type="EMBL" id="PKOZ01000021">
    <property type="protein sequence ID" value="PQD93808.1"/>
    <property type="molecule type" value="Genomic_DNA"/>
</dbReference>
<feature type="transmembrane region" description="Helical" evidence="1">
    <location>
        <begin position="367"/>
        <end position="388"/>
    </location>
</feature>
<feature type="transmembrane region" description="Helical" evidence="1">
    <location>
        <begin position="560"/>
        <end position="577"/>
    </location>
</feature>
<feature type="transmembrane region" description="Helical" evidence="1">
    <location>
        <begin position="518"/>
        <end position="539"/>
    </location>
</feature>
<feature type="transmembrane region" description="Helical" evidence="1">
    <location>
        <begin position="203"/>
        <end position="222"/>
    </location>
</feature>
<feature type="transmembrane region" description="Helical" evidence="1">
    <location>
        <begin position="448"/>
        <end position="471"/>
    </location>
</feature>
<name>A0A2S7MVN2_9BACI</name>
<feature type="transmembrane region" description="Helical" evidence="1">
    <location>
        <begin position="149"/>
        <end position="166"/>
    </location>
</feature>
<feature type="transmembrane region" description="Helical" evidence="1">
    <location>
        <begin position="422"/>
        <end position="442"/>
    </location>
</feature>
<feature type="transmembrane region" description="Helical" evidence="1">
    <location>
        <begin position="173"/>
        <end position="191"/>
    </location>
</feature>
<feature type="transmembrane region" description="Helical" evidence="1">
    <location>
        <begin position="492"/>
        <end position="512"/>
    </location>
</feature>
<keyword evidence="1" id="KW-0472">Membrane</keyword>
<protein>
    <recommendedName>
        <fullName evidence="2">DUF2157 domain-containing protein</fullName>
    </recommendedName>
</protein>
<sequence length="714" mass="80663">MRSIKAVMTTYFIGLLFWLSSIIYFFAANWGGMGHIAKVTLACLLMVLFYGVSYGFAKWKPGLADVGAWIFWGGSIAFGAAVALIGQIYNSHADGYTFFLIWLIPSVLLAIVTRFPVFSVQSFILFNITLYTYFYPVDRWIERTIMEDTIITIAILLVNTAIMFLYASRKPKLVAYLAAVLVQILAIEVTTEWTGQYLFFDEPFSIAGMIVYVLIILLYAGIYYQYLIKAENKVLVVLASLGAAILLISHFFMITSWISGLLVYLFGFVLGIGLIAAGSIWVAKLARKTSGENRWLHQLIKTVSIFLAALLIVSSALSIFYLFNLEGAEWILFSAIVLVPIGTHLEKKQSILRYTLMLSGLGMATGVLWDFSVPVLLIYMAIIGYALWRERERAIYPFMIAAFLYGAGLTIFRLWPDLSFDYGLLILLILALALYLLVPGRLAKGWNLVAVLTIWFVLTFFSEHSVLYYLSNLAYLGFLLYKTYKVTVKTHLHWLEYAVLAYLIAFFGYKYYDLFWKLLHKSLTFALAGAVFFLIALYLDKRQTREELGEGGFILGGVRKWVPIVLLQLLIIGAIIVQKEIILRNGTEIMLKVEPVDPRAFMQGDYVDLAYNISTYEAGLDDYSGRVYVLLEKDEAGISQIKKVYDNMNEAREQVNKGNEVILQGELNGDRITYGIESFFIEEGTGEWVEENADFAKVKVGSNGDAILMELEAK</sequence>
<evidence type="ECO:0000259" key="2">
    <source>
        <dbReference type="Pfam" id="PF09925"/>
    </source>
</evidence>
<reference evidence="3 4" key="1">
    <citation type="submission" date="2017-12" db="EMBL/GenBank/DDBJ databases">
        <title>Taxonomic description and draft genome of Pradoshia cofamensis Gen. nov., sp. nov., a thermotolerant bacillale isolated from anterior gut of earthworm Eisenia fetida.</title>
        <authorList>
            <person name="Saha T."/>
            <person name="Chakraborty R."/>
        </authorList>
    </citation>
    <scope>NUCLEOTIDE SEQUENCE [LARGE SCALE GENOMIC DNA]</scope>
    <source>
        <strain evidence="3 4">EAG3</strain>
    </source>
</reference>
<dbReference type="InterPro" id="IPR018677">
    <property type="entry name" value="DUF2157"/>
</dbReference>
<dbReference type="Pfam" id="PF09925">
    <property type="entry name" value="DUF2157"/>
    <property type="match status" value="1"/>
</dbReference>
<feature type="transmembrane region" description="Helical" evidence="1">
    <location>
        <begin position="261"/>
        <end position="282"/>
    </location>
</feature>
<keyword evidence="4" id="KW-1185">Reference proteome</keyword>
<dbReference type="AlphaFoldDB" id="A0A2S7MVN2"/>
<feature type="domain" description="DUF2157" evidence="2">
    <location>
        <begin position="7"/>
        <end position="117"/>
    </location>
</feature>
<dbReference type="Proteomes" id="UP000239663">
    <property type="component" value="Unassembled WGS sequence"/>
</dbReference>
<dbReference type="InterPro" id="IPR025833">
    <property type="entry name" value="GDYXXLXY"/>
</dbReference>
<organism evidence="3 4">
    <name type="scientific">Pradoshia eiseniae</name>
    <dbReference type="NCBI Taxonomy" id="2064768"/>
    <lineage>
        <taxon>Bacteria</taxon>
        <taxon>Bacillati</taxon>
        <taxon>Bacillota</taxon>
        <taxon>Bacilli</taxon>
        <taxon>Bacillales</taxon>
        <taxon>Bacillaceae</taxon>
        <taxon>Pradoshia</taxon>
    </lineage>
</organism>
<feature type="transmembrane region" description="Helical" evidence="1">
    <location>
        <begin position="69"/>
        <end position="89"/>
    </location>
</feature>
<comment type="caution">
    <text evidence="3">The sequence shown here is derived from an EMBL/GenBank/DDBJ whole genome shotgun (WGS) entry which is preliminary data.</text>
</comment>
<evidence type="ECO:0000313" key="4">
    <source>
        <dbReference type="Proteomes" id="UP000239663"/>
    </source>
</evidence>
<dbReference type="RefSeq" id="WP_104850855.1">
    <property type="nucleotide sequence ID" value="NZ_PKOZ01000021.1"/>
</dbReference>
<accession>A0A2S7MVN2</accession>
<feature type="transmembrane region" description="Helical" evidence="1">
    <location>
        <begin position="36"/>
        <end position="57"/>
    </location>
</feature>
<feature type="transmembrane region" description="Helical" evidence="1">
    <location>
        <begin position="303"/>
        <end position="324"/>
    </location>
</feature>
<keyword evidence="1" id="KW-1133">Transmembrane helix</keyword>